<dbReference type="Proteomes" id="UP000825935">
    <property type="component" value="Chromosome 23"/>
</dbReference>
<dbReference type="InterPro" id="IPR050823">
    <property type="entry name" value="Plant_Ser_Thr_Prot_Kinase"/>
</dbReference>
<dbReference type="AlphaFoldDB" id="A0A8T2RZ09"/>
<dbReference type="Gene3D" id="1.10.510.10">
    <property type="entry name" value="Transferase(Phosphotransferase) domain 1"/>
    <property type="match status" value="1"/>
</dbReference>
<evidence type="ECO:0000256" key="10">
    <source>
        <dbReference type="ARBA" id="ARBA00054261"/>
    </source>
</evidence>
<evidence type="ECO:0000313" key="14">
    <source>
        <dbReference type="EMBL" id="KAH7300944.1"/>
    </source>
</evidence>
<dbReference type="PROSITE" id="PS00107">
    <property type="entry name" value="PROTEIN_KINASE_ATP"/>
    <property type="match status" value="1"/>
</dbReference>
<dbReference type="InterPro" id="IPR001245">
    <property type="entry name" value="Ser-Thr/Tyr_kinase_cat_dom"/>
</dbReference>
<evidence type="ECO:0000313" key="15">
    <source>
        <dbReference type="Proteomes" id="UP000825935"/>
    </source>
</evidence>
<feature type="binding site" evidence="11">
    <location>
        <position position="172"/>
    </location>
    <ligand>
        <name>ATP</name>
        <dbReference type="ChEBI" id="CHEBI:30616"/>
    </ligand>
</feature>
<dbReference type="EMBL" id="CM035428">
    <property type="protein sequence ID" value="KAH7300944.1"/>
    <property type="molecule type" value="Genomic_DNA"/>
</dbReference>
<comment type="similarity">
    <text evidence="12">Belongs to the protein kinase superfamily.</text>
</comment>
<dbReference type="GO" id="GO:0012505">
    <property type="term" value="C:endomembrane system"/>
    <property type="evidence" value="ECO:0007669"/>
    <property type="project" value="UniProtKB-SubCell"/>
</dbReference>
<keyword evidence="5" id="KW-0808">Transferase</keyword>
<keyword evidence="15" id="KW-1185">Reference proteome</keyword>
<evidence type="ECO:0000256" key="3">
    <source>
        <dbReference type="ARBA" id="ARBA00012513"/>
    </source>
</evidence>
<keyword evidence="8 11" id="KW-0067">ATP-binding</keyword>
<name>A0A8T2RZ09_CERRI</name>
<evidence type="ECO:0000256" key="12">
    <source>
        <dbReference type="RuleBase" id="RU000304"/>
    </source>
</evidence>
<dbReference type="SMART" id="SM00220">
    <property type="entry name" value="S_TKc"/>
    <property type="match status" value="1"/>
</dbReference>
<dbReference type="EC" id="2.7.11.1" evidence="3"/>
<comment type="caution">
    <text evidence="14">The sequence shown here is derived from an EMBL/GenBank/DDBJ whole genome shotgun (WGS) entry which is preliminary data.</text>
</comment>
<dbReference type="OrthoDB" id="4062651at2759"/>
<keyword evidence="4 12" id="KW-0723">Serine/threonine-protein kinase</keyword>
<dbReference type="GO" id="GO:0005524">
    <property type="term" value="F:ATP binding"/>
    <property type="evidence" value="ECO:0007669"/>
    <property type="project" value="UniProtKB-UniRule"/>
</dbReference>
<dbReference type="Gene3D" id="3.30.200.20">
    <property type="entry name" value="Phosphorylase Kinase, domain 1"/>
    <property type="match status" value="1"/>
</dbReference>
<evidence type="ECO:0000256" key="8">
    <source>
        <dbReference type="ARBA" id="ARBA00022840"/>
    </source>
</evidence>
<dbReference type="PANTHER" id="PTHR45621">
    <property type="entry name" value="OS01G0588500 PROTEIN-RELATED"/>
    <property type="match status" value="1"/>
</dbReference>
<keyword evidence="9" id="KW-0472">Membrane</keyword>
<dbReference type="FunFam" id="3.30.200.20:FF:000228">
    <property type="entry name" value="Serine/threonine-protein kinase BIK1"/>
    <property type="match status" value="1"/>
</dbReference>
<evidence type="ECO:0000256" key="1">
    <source>
        <dbReference type="ARBA" id="ARBA00004196"/>
    </source>
</evidence>
<dbReference type="InterPro" id="IPR000719">
    <property type="entry name" value="Prot_kinase_dom"/>
</dbReference>
<dbReference type="InterPro" id="IPR008271">
    <property type="entry name" value="Ser/Thr_kinase_AS"/>
</dbReference>
<dbReference type="CDD" id="cd14066">
    <property type="entry name" value="STKc_IRAK"/>
    <property type="match status" value="1"/>
</dbReference>
<dbReference type="OMA" id="KIWICKT"/>
<feature type="domain" description="Protein kinase" evidence="13">
    <location>
        <begin position="133"/>
        <end position="422"/>
    </location>
</feature>
<comment type="subcellular location">
    <subcellularLocation>
        <location evidence="1">Cell envelope</location>
    </subcellularLocation>
    <subcellularLocation>
        <location evidence="2">Endomembrane system</location>
    </subcellularLocation>
</comment>
<reference evidence="14 15" key="1">
    <citation type="submission" date="2021-08" db="EMBL/GenBank/DDBJ databases">
        <title>WGS assembly of Ceratopteris richardii.</title>
        <authorList>
            <person name="Marchant D.B."/>
            <person name="Chen G."/>
            <person name="Jenkins J."/>
            <person name="Shu S."/>
            <person name="Leebens-Mack J."/>
            <person name="Grimwood J."/>
            <person name="Schmutz J."/>
            <person name="Soltis P."/>
            <person name="Soltis D."/>
            <person name="Chen Z.-H."/>
        </authorList>
    </citation>
    <scope>NUCLEOTIDE SEQUENCE [LARGE SCALE GENOMIC DNA]</scope>
    <source>
        <strain evidence="14">Whitten #5841</strain>
        <tissue evidence="14">Leaf</tissue>
    </source>
</reference>
<keyword evidence="7" id="KW-0418">Kinase</keyword>
<dbReference type="SUPFAM" id="SSF56112">
    <property type="entry name" value="Protein kinase-like (PK-like)"/>
    <property type="match status" value="1"/>
</dbReference>
<comment type="function">
    <text evidence="10">May be involved in plant defense signaling.</text>
</comment>
<dbReference type="InterPro" id="IPR017441">
    <property type="entry name" value="Protein_kinase_ATP_BS"/>
</dbReference>
<dbReference type="GO" id="GO:0004674">
    <property type="term" value="F:protein serine/threonine kinase activity"/>
    <property type="evidence" value="ECO:0007669"/>
    <property type="project" value="UniProtKB-KW"/>
</dbReference>
<evidence type="ECO:0000256" key="4">
    <source>
        <dbReference type="ARBA" id="ARBA00022527"/>
    </source>
</evidence>
<evidence type="ECO:0000256" key="11">
    <source>
        <dbReference type="PROSITE-ProRule" id="PRU10141"/>
    </source>
</evidence>
<evidence type="ECO:0000256" key="5">
    <source>
        <dbReference type="ARBA" id="ARBA00022679"/>
    </source>
</evidence>
<dbReference type="PROSITE" id="PS50011">
    <property type="entry name" value="PROTEIN_KINASE_DOM"/>
    <property type="match status" value="1"/>
</dbReference>
<evidence type="ECO:0000256" key="7">
    <source>
        <dbReference type="ARBA" id="ARBA00022777"/>
    </source>
</evidence>
<dbReference type="PROSITE" id="PS00108">
    <property type="entry name" value="PROTEIN_KINASE_ST"/>
    <property type="match status" value="1"/>
</dbReference>
<dbReference type="FunFam" id="1.10.510.10:FF:000032">
    <property type="entry name" value="Serine/threonine-protein kinase PBS1"/>
    <property type="match status" value="1"/>
</dbReference>
<evidence type="ECO:0000256" key="9">
    <source>
        <dbReference type="ARBA" id="ARBA00023136"/>
    </source>
</evidence>
<proteinExistence type="inferred from homology"/>
<gene>
    <name evidence="14" type="ORF">KP509_23G005000</name>
</gene>
<accession>A0A8T2RZ09</accession>
<evidence type="ECO:0000256" key="2">
    <source>
        <dbReference type="ARBA" id="ARBA00004308"/>
    </source>
</evidence>
<dbReference type="Pfam" id="PF07714">
    <property type="entry name" value="PK_Tyr_Ser-Thr"/>
    <property type="match status" value="1"/>
</dbReference>
<dbReference type="GO" id="GO:0005886">
    <property type="term" value="C:plasma membrane"/>
    <property type="evidence" value="ECO:0007669"/>
    <property type="project" value="UniProtKB-ARBA"/>
</dbReference>
<evidence type="ECO:0000256" key="6">
    <source>
        <dbReference type="ARBA" id="ARBA00022741"/>
    </source>
</evidence>
<keyword evidence="6 11" id="KW-0547">Nucleotide-binding</keyword>
<organism evidence="14 15">
    <name type="scientific">Ceratopteris richardii</name>
    <name type="common">Triangle waterfern</name>
    <dbReference type="NCBI Taxonomy" id="49495"/>
    <lineage>
        <taxon>Eukaryota</taxon>
        <taxon>Viridiplantae</taxon>
        <taxon>Streptophyta</taxon>
        <taxon>Embryophyta</taxon>
        <taxon>Tracheophyta</taxon>
        <taxon>Polypodiopsida</taxon>
        <taxon>Polypodiidae</taxon>
        <taxon>Polypodiales</taxon>
        <taxon>Pteridineae</taxon>
        <taxon>Pteridaceae</taxon>
        <taxon>Parkerioideae</taxon>
        <taxon>Ceratopteris</taxon>
    </lineage>
</organism>
<sequence length="425" mass="47150">MYAKWTFPFPCRSLGRVIILSSLQQAADRCKKTALCCILSPIFESAAECMGNICWSESRPPAVKEIPLTGTTSSYAGTSSKFTGFSQDRSSVEQSFNDSVQSDSVSSSHRLNDNVESLKVFSYNDLKAATRSFRSQSVIGEGGFGVVFKGYVDENTLVPSRPGKGMPVAIKKLKLEGMQGHKEWLAEIHYLGALHHQNLVKLIGFCAEDRNRLLVYEYMIRGSLENHLFQNGRQGPAMPWETRMKIALDAAEGLAFLHGAQKPVIYRDLKASNILLDSQYNAKLSDFGLAKYGPLGDDTHVSTRIMGTYGYAAPEYLATGHLSLKSDIYSFGVVLLELITGLRAADKKRPPGQEKLVDWVKPFLKDKKKVMQIVDARVQTYVSIKEAYKLAQLVNGCLDEFPKSRPTAKHILETLANLHEPVEAV</sequence>
<protein>
    <recommendedName>
        <fullName evidence="3">non-specific serine/threonine protein kinase</fullName>
        <ecNumber evidence="3">2.7.11.1</ecNumber>
    </recommendedName>
</protein>
<evidence type="ECO:0000259" key="13">
    <source>
        <dbReference type="PROSITE" id="PS50011"/>
    </source>
</evidence>
<dbReference type="InterPro" id="IPR011009">
    <property type="entry name" value="Kinase-like_dom_sf"/>
</dbReference>